<evidence type="ECO:0000259" key="13">
    <source>
        <dbReference type="PROSITE" id="PS51747"/>
    </source>
</evidence>
<dbReference type="CDD" id="cd01284">
    <property type="entry name" value="Riboflavin_deaminase-reductase"/>
    <property type="match status" value="1"/>
</dbReference>
<accession>A0A5P2G4N0</accession>
<proteinExistence type="inferred from homology"/>
<dbReference type="OrthoDB" id="9800865at2"/>
<feature type="active site" description="Proton donor" evidence="10">
    <location>
        <position position="46"/>
    </location>
</feature>
<comment type="catalytic activity">
    <reaction evidence="9">
        <text>5-amino-6-(5-phospho-D-ribitylamino)uracil + NADP(+) = 5-amino-6-(5-phospho-D-ribosylamino)uracil + NADPH + H(+)</text>
        <dbReference type="Rhea" id="RHEA:17845"/>
        <dbReference type="ChEBI" id="CHEBI:15378"/>
        <dbReference type="ChEBI" id="CHEBI:57783"/>
        <dbReference type="ChEBI" id="CHEBI:58349"/>
        <dbReference type="ChEBI" id="CHEBI:58421"/>
        <dbReference type="ChEBI" id="CHEBI:58453"/>
        <dbReference type="EC" id="1.1.1.193"/>
    </reaction>
</comment>
<dbReference type="PROSITE" id="PS51747">
    <property type="entry name" value="CYT_DCMP_DEAMINASES_2"/>
    <property type="match status" value="1"/>
</dbReference>
<dbReference type="UniPathway" id="UPA00275">
    <property type="reaction ID" value="UER00401"/>
</dbReference>
<feature type="binding site" evidence="11">
    <location>
        <position position="280"/>
    </location>
    <ligand>
        <name>substrate</name>
    </ligand>
</feature>
<evidence type="ECO:0000256" key="1">
    <source>
        <dbReference type="ARBA" id="ARBA00002151"/>
    </source>
</evidence>
<evidence type="ECO:0000256" key="6">
    <source>
        <dbReference type="ARBA" id="ARBA00022857"/>
    </source>
</evidence>
<comment type="similarity">
    <text evidence="5 9">In the C-terminal section; belongs to the HTP reductase family.</text>
</comment>
<dbReference type="GO" id="GO:0008835">
    <property type="term" value="F:diaminohydroxyphosphoribosylaminopyrimidine deaminase activity"/>
    <property type="evidence" value="ECO:0007669"/>
    <property type="project" value="UniProtKB-EC"/>
</dbReference>
<evidence type="ECO:0000256" key="7">
    <source>
        <dbReference type="ARBA" id="ARBA00023002"/>
    </source>
</evidence>
<organism evidence="14 15">
    <name type="scientific">Rhizosphaericola mali</name>
    <dbReference type="NCBI Taxonomy" id="2545455"/>
    <lineage>
        <taxon>Bacteria</taxon>
        <taxon>Pseudomonadati</taxon>
        <taxon>Bacteroidota</taxon>
        <taxon>Chitinophagia</taxon>
        <taxon>Chitinophagales</taxon>
        <taxon>Chitinophagaceae</taxon>
        <taxon>Rhizosphaericola</taxon>
    </lineage>
</organism>
<evidence type="ECO:0000256" key="9">
    <source>
        <dbReference type="PIRNR" id="PIRNR006769"/>
    </source>
</evidence>
<dbReference type="EMBL" id="CP044016">
    <property type="protein sequence ID" value="QES90784.1"/>
    <property type="molecule type" value="Genomic_DNA"/>
</dbReference>
<evidence type="ECO:0000256" key="3">
    <source>
        <dbReference type="ARBA" id="ARBA00004910"/>
    </source>
</evidence>
<protein>
    <recommendedName>
        <fullName evidence="9">Riboflavin biosynthesis protein RibD</fullName>
    </recommendedName>
    <domain>
        <recommendedName>
            <fullName evidence="9">Diaminohydroxyphosphoribosylaminopyrimidine deaminase</fullName>
            <shortName evidence="9">DRAP deaminase</shortName>
            <ecNumber evidence="9">3.5.4.26</ecNumber>
        </recommendedName>
        <alternativeName>
            <fullName evidence="9">Riboflavin-specific deaminase</fullName>
        </alternativeName>
    </domain>
    <domain>
        <recommendedName>
            <fullName evidence="9">5-amino-6-(5-phosphoribosylamino)uracil reductase</fullName>
            <ecNumber evidence="9">1.1.1.193</ecNumber>
        </recommendedName>
        <alternativeName>
            <fullName evidence="9">HTP reductase</fullName>
        </alternativeName>
    </domain>
</protein>
<dbReference type="InterPro" id="IPR050765">
    <property type="entry name" value="Riboflavin_Biosynth_HTPR"/>
</dbReference>
<keyword evidence="9 14" id="KW-0378">Hydrolase</keyword>
<feature type="binding site" evidence="11">
    <location>
        <position position="202"/>
    </location>
    <ligand>
        <name>substrate</name>
    </ligand>
</feature>
<dbReference type="InterPro" id="IPR002125">
    <property type="entry name" value="CMP_dCMP_dom"/>
</dbReference>
<keyword evidence="9 12" id="KW-0862">Zinc</keyword>
<reference evidence="14 15" key="1">
    <citation type="submission" date="2019-09" db="EMBL/GenBank/DDBJ databases">
        <title>Complete genome sequence of Arachidicoccus sp. B3-10 isolated from apple orchard soil.</title>
        <authorList>
            <person name="Kim H.S."/>
            <person name="Han K.-I."/>
            <person name="Suh M.K."/>
            <person name="Lee K.C."/>
            <person name="Eom M.K."/>
            <person name="Kim J.-S."/>
            <person name="Kang S.W."/>
            <person name="Sin Y."/>
            <person name="Lee J.-S."/>
        </authorList>
    </citation>
    <scope>NUCLEOTIDE SEQUENCE [LARGE SCALE GENOMIC DNA]</scope>
    <source>
        <strain evidence="14 15">B3-10</strain>
    </source>
</reference>
<keyword evidence="6 9" id="KW-0521">NADP</keyword>
<dbReference type="Pfam" id="PF00383">
    <property type="entry name" value="dCMP_cyt_deam_1"/>
    <property type="match status" value="1"/>
</dbReference>
<dbReference type="GO" id="GO:0008703">
    <property type="term" value="F:5-amino-6-(5-phosphoribosylamino)uracil reductase activity"/>
    <property type="evidence" value="ECO:0007669"/>
    <property type="project" value="UniProtKB-EC"/>
</dbReference>
<sequence>MTRCLELAKLGINHAAPNPMVGAVLVYQNRIIGEGYHQKYGEPHAEVNCINSVQPEDEHLIAQSTIYVSLEPCAHYGKTPPCADLIIRKQIPKVVVGCRDPFESVNGKGIEKLKAAGIEVEMYAYSQQCIALNKRFFTFHIKKRPFVLLKWAQSADHFIGSNSDKRILISNELSNREVHKLRSEYSAILIGTNTALKDNPSLTNRLWTGKNPIRLVIDKQLSIPNDHQIFNAEAPTVVFNLKKAATIGNVEFVKIEAHTSTIQQILEYCYQKNITSILVEGGQKLLQSFIDESLWDEALVIENSHLYIQNGTHAPLLKGEISQLNQIVLENDTLTYFKSSLNPYLLSDDGK</sequence>
<dbReference type="GO" id="GO:0046872">
    <property type="term" value="F:metal ion binding"/>
    <property type="evidence" value="ECO:0007669"/>
    <property type="project" value="UniProtKB-KW"/>
</dbReference>
<dbReference type="GO" id="GO:0009231">
    <property type="term" value="P:riboflavin biosynthetic process"/>
    <property type="evidence" value="ECO:0007669"/>
    <property type="project" value="UniProtKB-UniPathway"/>
</dbReference>
<feature type="binding site" evidence="12">
    <location>
        <position position="73"/>
    </location>
    <ligand>
        <name>Zn(2+)</name>
        <dbReference type="ChEBI" id="CHEBI:29105"/>
        <note>catalytic</note>
    </ligand>
</feature>
<dbReference type="EC" id="1.1.1.193" evidence="9"/>
<dbReference type="InterPro" id="IPR016193">
    <property type="entry name" value="Cytidine_deaminase-like"/>
</dbReference>
<gene>
    <name evidence="14" type="primary">ribD</name>
    <name evidence="14" type="ORF">E0W69_019715</name>
</gene>
<keyword evidence="7 9" id="KW-0560">Oxidoreductase</keyword>
<keyword evidence="9" id="KW-0686">Riboflavin biosynthesis</keyword>
<dbReference type="PIRSF" id="PIRSF006769">
    <property type="entry name" value="RibD"/>
    <property type="match status" value="1"/>
</dbReference>
<feature type="domain" description="CMP/dCMP-type deaminase" evidence="13">
    <location>
        <begin position="1"/>
        <end position="121"/>
    </location>
</feature>
<feature type="binding site" evidence="11">
    <location>
        <position position="205"/>
    </location>
    <ligand>
        <name>substrate</name>
    </ligand>
</feature>
<keyword evidence="9 12" id="KW-0479">Metal-binding</keyword>
<dbReference type="Gene3D" id="3.40.430.10">
    <property type="entry name" value="Dihydrofolate Reductase, subunit A"/>
    <property type="match status" value="1"/>
</dbReference>
<dbReference type="PANTHER" id="PTHR38011">
    <property type="entry name" value="DIHYDROFOLATE REDUCTASE FAMILY PROTEIN (AFU_ORTHOLOGUE AFUA_8G06820)"/>
    <property type="match status" value="1"/>
</dbReference>
<feature type="binding site" evidence="11">
    <location>
        <position position="198"/>
    </location>
    <ligand>
        <name>NADP(+)</name>
        <dbReference type="ChEBI" id="CHEBI:58349"/>
    </ligand>
</feature>
<evidence type="ECO:0000256" key="10">
    <source>
        <dbReference type="PIRSR" id="PIRSR006769-1"/>
    </source>
</evidence>
<comment type="similarity">
    <text evidence="4 9">In the N-terminal section; belongs to the cytidine and deoxycytidylate deaminase family.</text>
</comment>
<comment type="pathway">
    <text evidence="2 9">Cofactor biosynthesis; riboflavin biosynthesis; 5-amino-6-(D-ribitylamino)uracil from GTP: step 2/4.</text>
</comment>
<evidence type="ECO:0000256" key="5">
    <source>
        <dbReference type="ARBA" id="ARBA00007417"/>
    </source>
</evidence>
<dbReference type="KEGG" id="arac:E0W69_019715"/>
<dbReference type="PANTHER" id="PTHR38011:SF7">
    <property type="entry name" value="2,5-DIAMINO-6-RIBOSYLAMINO-4(3H)-PYRIMIDINONE 5'-PHOSPHATE REDUCTASE"/>
    <property type="match status" value="1"/>
</dbReference>
<dbReference type="RefSeq" id="WP_131331768.1">
    <property type="nucleotide sequence ID" value="NZ_CP044016.1"/>
</dbReference>
<dbReference type="SUPFAM" id="SSF53597">
    <property type="entry name" value="Dihydrofolate reductase-like"/>
    <property type="match status" value="1"/>
</dbReference>
<comment type="pathway">
    <text evidence="3 9">Cofactor biosynthesis; riboflavin biosynthesis; 5-amino-6-(D-ribitylamino)uracil from GTP: step 3/4.</text>
</comment>
<name>A0A5P2G4N0_9BACT</name>
<feature type="binding site" evidence="11">
    <location>
        <begin position="282"/>
        <end position="288"/>
    </location>
    <ligand>
        <name>NADP(+)</name>
        <dbReference type="ChEBI" id="CHEBI:58349"/>
    </ligand>
</feature>
<comment type="catalytic activity">
    <reaction evidence="9">
        <text>2,5-diamino-6-hydroxy-4-(5-phosphoribosylamino)-pyrimidine + H2O + H(+) = 5-amino-6-(5-phospho-D-ribosylamino)uracil + NH4(+)</text>
        <dbReference type="Rhea" id="RHEA:21868"/>
        <dbReference type="ChEBI" id="CHEBI:15377"/>
        <dbReference type="ChEBI" id="CHEBI:15378"/>
        <dbReference type="ChEBI" id="CHEBI:28938"/>
        <dbReference type="ChEBI" id="CHEBI:58453"/>
        <dbReference type="ChEBI" id="CHEBI:58614"/>
        <dbReference type="EC" id="3.5.4.26"/>
    </reaction>
</comment>
<keyword evidence="15" id="KW-1185">Reference proteome</keyword>
<dbReference type="InterPro" id="IPR004794">
    <property type="entry name" value="Eubact_RibD"/>
</dbReference>
<dbReference type="EC" id="3.5.4.26" evidence="9"/>
<evidence type="ECO:0000256" key="12">
    <source>
        <dbReference type="PIRSR" id="PIRSR006769-3"/>
    </source>
</evidence>
<dbReference type="Gene3D" id="3.40.140.10">
    <property type="entry name" value="Cytidine Deaminase, domain 2"/>
    <property type="match status" value="1"/>
</dbReference>
<feature type="binding site" evidence="11">
    <location>
        <position position="194"/>
    </location>
    <ligand>
        <name>NADP(+)</name>
        <dbReference type="ChEBI" id="CHEBI:58349"/>
    </ligand>
</feature>
<dbReference type="AlphaFoldDB" id="A0A5P2G4N0"/>
<dbReference type="Pfam" id="PF01872">
    <property type="entry name" value="RibD_C"/>
    <property type="match status" value="1"/>
</dbReference>
<dbReference type="SUPFAM" id="SSF53927">
    <property type="entry name" value="Cytidine deaminase-like"/>
    <property type="match status" value="1"/>
</dbReference>
<evidence type="ECO:0000313" key="15">
    <source>
        <dbReference type="Proteomes" id="UP000292424"/>
    </source>
</evidence>
<comment type="function">
    <text evidence="1 9">Converts 2,5-diamino-6-(ribosylamino)-4(3h)-pyrimidinone 5'-phosphate into 5-amino-6-(ribosylamino)-2,4(1h,3h)-pyrimidinedione 5'-phosphate.</text>
</comment>
<evidence type="ECO:0000256" key="4">
    <source>
        <dbReference type="ARBA" id="ARBA00005259"/>
    </source>
</evidence>
<dbReference type="InterPro" id="IPR024072">
    <property type="entry name" value="DHFR-like_dom_sf"/>
</dbReference>
<feature type="binding site" evidence="12">
    <location>
        <position position="82"/>
    </location>
    <ligand>
        <name>Zn(2+)</name>
        <dbReference type="ChEBI" id="CHEBI:29105"/>
        <note>catalytic</note>
    </ligand>
</feature>
<feature type="binding site" evidence="11">
    <location>
        <position position="152"/>
    </location>
    <ligand>
        <name>NADP(+)</name>
        <dbReference type="ChEBI" id="CHEBI:58349"/>
    </ligand>
</feature>
<feature type="binding site" evidence="12">
    <location>
        <position position="44"/>
    </location>
    <ligand>
        <name>Zn(2+)</name>
        <dbReference type="ChEBI" id="CHEBI:29105"/>
        <note>catalytic</note>
    </ligand>
</feature>
<feature type="binding site" evidence="11">
    <location>
        <position position="182"/>
    </location>
    <ligand>
        <name>substrate</name>
    </ligand>
</feature>
<dbReference type="InterPro" id="IPR002734">
    <property type="entry name" value="RibDG_C"/>
</dbReference>
<keyword evidence="8" id="KW-0511">Multifunctional enzyme</keyword>
<dbReference type="NCBIfam" id="TIGR00326">
    <property type="entry name" value="eubact_ribD"/>
    <property type="match status" value="1"/>
</dbReference>
<evidence type="ECO:0000256" key="11">
    <source>
        <dbReference type="PIRSR" id="PIRSR006769-2"/>
    </source>
</evidence>
<evidence type="ECO:0000313" key="14">
    <source>
        <dbReference type="EMBL" id="QES90784.1"/>
    </source>
</evidence>
<comment type="cofactor">
    <cofactor evidence="9 12">
        <name>Zn(2+)</name>
        <dbReference type="ChEBI" id="CHEBI:29105"/>
    </cofactor>
    <text evidence="9 12">Binds 1 zinc ion.</text>
</comment>
<evidence type="ECO:0000256" key="8">
    <source>
        <dbReference type="ARBA" id="ARBA00023268"/>
    </source>
</evidence>
<evidence type="ECO:0000256" key="2">
    <source>
        <dbReference type="ARBA" id="ARBA00004882"/>
    </source>
</evidence>
<dbReference type="Proteomes" id="UP000292424">
    <property type="component" value="Chromosome"/>
</dbReference>